<dbReference type="PROSITE" id="PS50932">
    <property type="entry name" value="HTH_LACI_2"/>
    <property type="match status" value="1"/>
</dbReference>
<dbReference type="CDD" id="cd01392">
    <property type="entry name" value="HTH_LacI"/>
    <property type="match status" value="1"/>
</dbReference>
<dbReference type="GO" id="GO:0003677">
    <property type="term" value="F:DNA binding"/>
    <property type="evidence" value="ECO:0007669"/>
    <property type="project" value="UniProtKB-KW"/>
</dbReference>
<keyword evidence="2 5" id="KW-0238">DNA-binding</keyword>
<accession>A0ABR8MQG9</accession>
<dbReference type="Pfam" id="PF00356">
    <property type="entry name" value="LacI"/>
    <property type="match status" value="1"/>
</dbReference>
<dbReference type="Gene3D" id="3.40.50.2300">
    <property type="match status" value="2"/>
</dbReference>
<dbReference type="InterPro" id="IPR010982">
    <property type="entry name" value="Lambda_DNA-bd_dom_sf"/>
</dbReference>
<keyword evidence="6" id="KW-1185">Reference proteome</keyword>
<dbReference type="EMBL" id="JACXZA010000001">
    <property type="protein sequence ID" value="MBD3917845.1"/>
    <property type="molecule type" value="Genomic_DNA"/>
</dbReference>
<dbReference type="SUPFAM" id="SSF47413">
    <property type="entry name" value="lambda repressor-like DNA-binding domains"/>
    <property type="match status" value="1"/>
</dbReference>
<dbReference type="InterPro" id="IPR046335">
    <property type="entry name" value="LacI/GalR-like_sensor"/>
</dbReference>
<gene>
    <name evidence="5" type="ORF">H8B09_03700</name>
</gene>
<evidence type="ECO:0000259" key="4">
    <source>
        <dbReference type="PROSITE" id="PS50932"/>
    </source>
</evidence>
<dbReference type="InterPro" id="IPR000843">
    <property type="entry name" value="HTH_LacI"/>
</dbReference>
<proteinExistence type="predicted"/>
<dbReference type="Proteomes" id="UP000609346">
    <property type="component" value="Unassembled WGS sequence"/>
</dbReference>
<organism evidence="5 6">
    <name type="scientific">Paenibacillus terricola</name>
    <dbReference type="NCBI Taxonomy" id="2763503"/>
    <lineage>
        <taxon>Bacteria</taxon>
        <taxon>Bacillati</taxon>
        <taxon>Bacillota</taxon>
        <taxon>Bacilli</taxon>
        <taxon>Bacillales</taxon>
        <taxon>Paenibacillaceae</taxon>
        <taxon>Paenibacillus</taxon>
    </lineage>
</organism>
<sequence>MSVTIKDISKQVGVSYSTVAKALNNSPLVKEATKRKVMEAAEALGYTPNLAARSLVTKRTGLVGIVWPGIDRTALSSLVTSIQRRLAEKGLTALLSIHEPQEAISTFENLRADAILLFEESTADIIARPSHRRTPMISIGMPIKPGVPYVDMNRREAIRLAVETLVSRGYERIAYIGPYVEASVQQQEKWIGFKEGLHQAGIEFQEEWVIDSHGLLWQNGYHAAKQLLKLSDRPAAVISGSYDLAAGIIRAFQGEGISVPQDIAIISYDHIPHMEQLEIPISAVGVPEADLAAAVADTLLLAIESVDDVPDRTSLTPAYIHRTSD</sequence>
<dbReference type="Gene3D" id="1.10.260.40">
    <property type="entry name" value="lambda repressor-like DNA-binding domains"/>
    <property type="match status" value="1"/>
</dbReference>
<dbReference type="PANTHER" id="PTHR30146">
    <property type="entry name" value="LACI-RELATED TRANSCRIPTIONAL REPRESSOR"/>
    <property type="match status" value="1"/>
</dbReference>
<dbReference type="PANTHER" id="PTHR30146:SF109">
    <property type="entry name" value="HTH-TYPE TRANSCRIPTIONAL REGULATOR GALS"/>
    <property type="match status" value="1"/>
</dbReference>
<reference evidence="5 6" key="1">
    <citation type="submission" date="2020-09" db="EMBL/GenBank/DDBJ databases">
        <title>Paenibacillus sp. strain PR3 16S rRNA gene Genome sequencing and assembly.</title>
        <authorList>
            <person name="Kim J."/>
        </authorList>
    </citation>
    <scope>NUCLEOTIDE SEQUENCE [LARGE SCALE GENOMIC DNA]</scope>
    <source>
        <strain evidence="5 6">PR3</strain>
    </source>
</reference>
<feature type="domain" description="HTH lacI-type" evidence="4">
    <location>
        <begin position="3"/>
        <end position="57"/>
    </location>
</feature>
<comment type="caution">
    <text evidence="5">The sequence shown here is derived from an EMBL/GenBank/DDBJ whole genome shotgun (WGS) entry which is preliminary data.</text>
</comment>
<keyword evidence="1" id="KW-0805">Transcription regulation</keyword>
<dbReference type="SUPFAM" id="SSF53822">
    <property type="entry name" value="Periplasmic binding protein-like I"/>
    <property type="match status" value="1"/>
</dbReference>
<evidence type="ECO:0000313" key="5">
    <source>
        <dbReference type="EMBL" id="MBD3917845.1"/>
    </source>
</evidence>
<dbReference type="RefSeq" id="WP_191202103.1">
    <property type="nucleotide sequence ID" value="NZ_JACXZA010000001.1"/>
</dbReference>
<dbReference type="SMART" id="SM00354">
    <property type="entry name" value="HTH_LACI"/>
    <property type="match status" value="1"/>
</dbReference>
<keyword evidence="3" id="KW-0804">Transcription</keyword>
<evidence type="ECO:0000256" key="3">
    <source>
        <dbReference type="ARBA" id="ARBA00023163"/>
    </source>
</evidence>
<name>A0ABR8MQG9_9BACL</name>
<evidence type="ECO:0000313" key="6">
    <source>
        <dbReference type="Proteomes" id="UP000609346"/>
    </source>
</evidence>
<dbReference type="Pfam" id="PF13377">
    <property type="entry name" value="Peripla_BP_3"/>
    <property type="match status" value="1"/>
</dbReference>
<dbReference type="InterPro" id="IPR028082">
    <property type="entry name" value="Peripla_BP_I"/>
</dbReference>
<evidence type="ECO:0000256" key="1">
    <source>
        <dbReference type="ARBA" id="ARBA00023015"/>
    </source>
</evidence>
<evidence type="ECO:0000256" key="2">
    <source>
        <dbReference type="ARBA" id="ARBA00023125"/>
    </source>
</evidence>
<protein>
    <submittedName>
        <fullName evidence="5">LacI family DNA-binding transcriptional regulator</fullName>
    </submittedName>
</protein>